<dbReference type="GO" id="GO:0003700">
    <property type="term" value="F:DNA-binding transcription factor activity"/>
    <property type="evidence" value="ECO:0007669"/>
    <property type="project" value="TreeGrafter"/>
</dbReference>
<keyword evidence="3" id="KW-1185">Reference proteome</keyword>
<gene>
    <name evidence="2" type="ORF">OBO34_14550</name>
</gene>
<protein>
    <submittedName>
        <fullName evidence="2">Rrf2 family transcriptional regulator</fullName>
    </submittedName>
</protein>
<name>A0A9J6QVR0_9FIRM</name>
<dbReference type="SUPFAM" id="SSF46785">
    <property type="entry name" value="Winged helix' DNA-binding domain"/>
    <property type="match status" value="1"/>
</dbReference>
<dbReference type="PANTHER" id="PTHR33221:SF5">
    <property type="entry name" value="HTH-TYPE TRANSCRIPTIONAL REGULATOR ISCR"/>
    <property type="match status" value="1"/>
</dbReference>
<dbReference type="EMBL" id="JAOSHN010000006">
    <property type="protein sequence ID" value="MCU7379563.1"/>
    <property type="molecule type" value="Genomic_DNA"/>
</dbReference>
<dbReference type="Gene3D" id="1.10.10.10">
    <property type="entry name" value="Winged helix-like DNA-binding domain superfamily/Winged helix DNA-binding domain"/>
    <property type="match status" value="1"/>
</dbReference>
<evidence type="ECO:0000256" key="1">
    <source>
        <dbReference type="ARBA" id="ARBA00023125"/>
    </source>
</evidence>
<comment type="caution">
    <text evidence="2">The sequence shown here is derived from an EMBL/GenBank/DDBJ whole genome shotgun (WGS) entry which is preliminary data.</text>
</comment>
<sequence length="145" mass="16068">MKISTKGRYALRFMLDLAIYGGDEYVSLREISARQDISLKYLEQIVSLFNKNGYIKSVRGPQGGYKLAKAPDSYTVGDILRTTEGALAPVVCLETQENDCPRCSSCGTLPFWTGLYNAINDYVDSVTLADLCENQRTAGNNDFCI</sequence>
<dbReference type="NCBIfam" id="TIGR00738">
    <property type="entry name" value="rrf2_super"/>
    <property type="match status" value="1"/>
</dbReference>
<evidence type="ECO:0000313" key="2">
    <source>
        <dbReference type="EMBL" id="MCU7379563.1"/>
    </source>
</evidence>
<reference evidence="2" key="1">
    <citation type="submission" date="2022-09" db="EMBL/GenBank/DDBJ databases">
        <title>Culturomic study of gut microbiota in children with autism spectrum disorder.</title>
        <authorList>
            <person name="Efimov B.A."/>
            <person name="Chaplin A.V."/>
            <person name="Sokolova S.R."/>
            <person name="Pikina A.P."/>
            <person name="Korzhanova M."/>
            <person name="Belova V."/>
            <person name="Korostin D."/>
        </authorList>
    </citation>
    <scope>NUCLEOTIDE SEQUENCE</scope>
    <source>
        <strain evidence="2">ASD5510</strain>
    </source>
</reference>
<dbReference type="PANTHER" id="PTHR33221">
    <property type="entry name" value="WINGED HELIX-TURN-HELIX TRANSCRIPTIONAL REGULATOR, RRF2 FAMILY"/>
    <property type="match status" value="1"/>
</dbReference>
<dbReference type="InterPro" id="IPR036390">
    <property type="entry name" value="WH_DNA-bd_sf"/>
</dbReference>
<accession>A0A9J6QVR0</accession>
<dbReference type="GO" id="GO:0005829">
    <property type="term" value="C:cytosol"/>
    <property type="evidence" value="ECO:0007669"/>
    <property type="project" value="TreeGrafter"/>
</dbReference>
<evidence type="ECO:0000313" key="3">
    <source>
        <dbReference type="Proteomes" id="UP001065549"/>
    </source>
</evidence>
<dbReference type="AlphaFoldDB" id="A0A9J6QVR0"/>
<dbReference type="InterPro" id="IPR000944">
    <property type="entry name" value="Tscrpt_reg_Rrf2"/>
</dbReference>
<dbReference type="InterPro" id="IPR036388">
    <property type="entry name" value="WH-like_DNA-bd_sf"/>
</dbReference>
<dbReference type="Proteomes" id="UP001065549">
    <property type="component" value="Unassembled WGS sequence"/>
</dbReference>
<dbReference type="PROSITE" id="PS51197">
    <property type="entry name" value="HTH_RRF2_2"/>
    <property type="match status" value="1"/>
</dbReference>
<organism evidence="2 3">
    <name type="scientific">Hominibacterium faecale</name>
    <dbReference type="NCBI Taxonomy" id="2839743"/>
    <lineage>
        <taxon>Bacteria</taxon>
        <taxon>Bacillati</taxon>
        <taxon>Bacillota</taxon>
        <taxon>Clostridia</taxon>
        <taxon>Peptostreptococcales</taxon>
        <taxon>Anaerovoracaceae</taxon>
        <taxon>Hominibacterium</taxon>
    </lineage>
</organism>
<dbReference type="RefSeq" id="WP_233087115.1">
    <property type="nucleotide sequence ID" value="NZ_JAOSHN010000006.1"/>
</dbReference>
<dbReference type="GO" id="GO:0003677">
    <property type="term" value="F:DNA binding"/>
    <property type="evidence" value="ECO:0007669"/>
    <property type="project" value="UniProtKB-KW"/>
</dbReference>
<keyword evidence="1" id="KW-0238">DNA-binding</keyword>
<dbReference type="Pfam" id="PF02082">
    <property type="entry name" value="Rrf2"/>
    <property type="match status" value="1"/>
</dbReference>
<proteinExistence type="predicted"/>